<dbReference type="AlphaFoldDB" id="X0UBH1"/>
<protein>
    <submittedName>
        <fullName evidence="1">Uncharacterized protein</fullName>
    </submittedName>
</protein>
<dbReference type="Pfam" id="PF07592">
    <property type="entry name" value="DDE_Tnp_ISAZ013"/>
    <property type="match status" value="1"/>
</dbReference>
<name>X0UBH1_9ZZZZ</name>
<feature type="non-terminal residue" evidence="1">
    <location>
        <position position="80"/>
    </location>
</feature>
<reference evidence="1" key="1">
    <citation type="journal article" date="2014" name="Front. Microbiol.">
        <title>High frequency of phylogenetically diverse reductive dehalogenase-homologous genes in deep subseafloor sedimentary metagenomes.</title>
        <authorList>
            <person name="Kawai M."/>
            <person name="Futagami T."/>
            <person name="Toyoda A."/>
            <person name="Takaki Y."/>
            <person name="Nishi S."/>
            <person name="Hori S."/>
            <person name="Arai W."/>
            <person name="Tsubouchi T."/>
            <person name="Morono Y."/>
            <person name="Uchiyama I."/>
            <person name="Ito T."/>
            <person name="Fujiyama A."/>
            <person name="Inagaki F."/>
            <person name="Takami H."/>
        </authorList>
    </citation>
    <scope>NUCLEOTIDE SEQUENCE</scope>
    <source>
        <strain evidence="1">Expedition CK06-06</strain>
    </source>
</reference>
<sequence length="80" mass="9526">MVPKFEYINEQARRFQRRRQPVVSVDAKKKELVGDFKNAGREWRRRGKPEEVRVHDFIDPDLGKAIPYGVYDLTHNEGWV</sequence>
<organism evidence="1">
    <name type="scientific">marine sediment metagenome</name>
    <dbReference type="NCBI Taxonomy" id="412755"/>
    <lineage>
        <taxon>unclassified sequences</taxon>
        <taxon>metagenomes</taxon>
        <taxon>ecological metagenomes</taxon>
    </lineage>
</organism>
<evidence type="ECO:0000313" key="1">
    <source>
        <dbReference type="EMBL" id="GAF96671.1"/>
    </source>
</evidence>
<dbReference type="EMBL" id="BARS01012065">
    <property type="protein sequence ID" value="GAF96671.1"/>
    <property type="molecule type" value="Genomic_DNA"/>
</dbReference>
<dbReference type="InterPro" id="IPR011518">
    <property type="entry name" value="Transposase_36"/>
</dbReference>
<comment type="caution">
    <text evidence="1">The sequence shown here is derived from an EMBL/GenBank/DDBJ whole genome shotgun (WGS) entry which is preliminary data.</text>
</comment>
<accession>X0UBH1</accession>
<proteinExistence type="predicted"/>
<gene>
    <name evidence="1" type="ORF">S01H1_21679</name>
</gene>